<dbReference type="AlphaFoldDB" id="A0AAV0FB14"/>
<accession>A0AAV0FB14</accession>
<keyword evidence="3" id="KW-1185">Reference proteome</keyword>
<sequence>MVVTENDIGQSRQRPDDRRDVPGELVVTEVKRLQAPKLAKRRRNLVGERVPADSKKPEVLQLRESFRQSPIYPPRSNTEIRKTRKLPNSRVNPPGQSRRPGSRVAEIQRNHLISVAENAGKVTGIRSEIPGIEVLGTGQITQALTNGLKSQEIDWVENRKNRGSPPEKTNGED</sequence>
<name>A0AAV0FB14_9ASTE</name>
<comment type="caution">
    <text evidence="2">The sequence shown here is derived from an EMBL/GenBank/DDBJ whole genome shotgun (WGS) entry which is preliminary data.</text>
</comment>
<dbReference type="Proteomes" id="UP001152523">
    <property type="component" value="Unassembled WGS sequence"/>
</dbReference>
<organism evidence="2 3">
    <name type="scientific">Cuscuta epithymum</name>
    <dbReference type="NCBI Taxonomy" id="186058"/>
    <lineage>
        <taxon>Eukaryota</taxon>
        <taxon>Viridiplantae</taxon>
        <taxon>Streptophyta</taxon>
        <taxon>Embryophyta</taxon>
        <taxon>Tracheophyta</taxon>
        <taxon>Spermatophyta</taxon>
        <taxon>Magnoliopsida</taxon>
        <taxon>eudicotyledons</taxon>
        <taxon>Gunneridae</taxon>
        <taxon>Pentapetalae</taxon>
        <taxon>asterids</taxon>
        <taxon>lamiids</taxon>
        <taxon>Solanales</taxon>
        <taxon>Convolvulaceae</taxon>
        <taxon>Cuscuteae</taxon>
        <taxon>Cuscuta</taxon>
        <taxon>Cuscuta subgen. Cuscuta</taxon>
    </lineage>
</organism>
<reference evidence="2" key="1">
    <citation type="submission" date="2022-07" db="EMBL/GenBank/DDBJ databases">
        <authorList>
            <person name="Macas J."/>
            <person name="Novak P."/>
            <person name="Neumann P."/>
        </authorList>
    </citation>
    <scope>NUCLEOTIDE SEQUENCE</scope>
</reference>
<proteinExistence type="predicted"/>
<dbReference type="EMBL" id="CAMAPF010000972">
    <property type="protein sequence ID" value="CAH9132679.1"/>
    <property type="molecule type" value="Genomic_DNA"/>
</dbReference>
<evidence type="ECO:0000313" key="2">
    <source>
        <dbReference type="EMBL" id="CAH9132679.1"/>
    </source>
</evidence>
<feature type="region of interest" description="Disordered" evidence="1">
    <location>
        <begin position="1"/>
        <end position="23"/>
    </location>
</feature>
<feature type="region of interest" description="Disordered" evidence="1">
    <location>
        <begin position="63"/>
        <end position="104"/>
    </location>
</feature>
<evidence type="ECO:0000313" key="3">
    <source>
        <dbReference type="Proteomes" id="UP001152523"/>
    </source>
</evidence>
<protein>
    <submittedName>
        <fullName evidence="2">Uncharacterized protein</fullName>
    </submittedName>
</protein>
<feature type="compositionally biased region" description="Basic and acidic residues" evidence="1">
    <location>
        <begin position="13"/>
        <end position="22"/>
    </location>
</feature>
<gene>
    <name evidence="2" type="ORF">CEPIT_LOCUS32367</name>
</gene>
<evidence type="ECO:0000256" key="1">
    <source>
        <dbReference type="SAM" id="MobiDB-lite"/>
    </source>
</evidence>